<evidence type="ECO:0000313" key="1">
    <source>
        <dbReference type="EMBL" id="KZV31670.1"/>
    </source>
</evidence>
<dbReference type="PANTHER" id="PTHR34807">
    <property type="entry name" value="OS08G0270800 PROTEIN"/>
    <property type="match status" value="1"/>
</dbReference>
<evidence type="ECO:0000313" key="2">
    <source>
        <dbReference type="Proteomes" id="UP000250235"/>
    </source>
</evidence>
<dbReference type="Proteomes" id="UP000250235">
    <property type="component" value="Unassembled WGS sequence"/>
</dbReference>
<keyword evidence="2" id="KW-1185">Reference proteome</keyword>
<accession>A0A2Z7BBP5</accession>
<name>A0A2Z7BBP5_9LAMI</name>
<organism evidence="1 2">
    <name type="scientific">Dorcoceras hygrometricum</name>
    <dbReference type="NCBI Taxonomy" id="472368"/>
    <lineage>
        <taxon>Eukaryota</taxon>
        <taxon>Viridiplantae</taxon>
        <taxon>Streptophyta</taxon>
        <taxon>Embryophyta</taxon>
        <taxon>Tracheophyta</taxon>
        <taxon>Spermatophyta</taxon>
        <taxon>Magnoliopsida</taxon>
        <taxon>eudicotyledons</taxon>
        <taxon>Gunneridae</taxon>
        <taxon>Pentapetalae</taxon>
        <taxon>asterids</taxon>
        <taxon>lamiids</taxon>
        <taxon>Lamiales</taxon>
        <taxon>Gesneriaceae</taxon>
        <taxon>Didymocarpoideae</taxon>
        <taxon>Trichosporeae</taxon>
        <taxon>Loxocarpinae</taxon>
        <taxon>Dorcoceras</taxon>
    </lineage>
</organism>
<dbReference type="PANTHER" id="PTHR34807:SF6">
    <property type="entry name" value="MYB-CC TYPE TRANSCRIPTION FACTOR LHEQLE-CONTAINING DOMAIN-CONTAINING PROTEIN"/>
    <property type="match status" value="1"/>
</dbReference>
<reference evidence="1 2" key="1">
    <citation type="journal article" date="2015" name="Proc. Natl. Acad. Sci. U.S.A.">
        <title>The resurrection genome of Boea hygrometrica: A blueprint for survival of dehydration.</title>
        <authorList>
            <person name="Xiao L."/>
            <person name="Yang G."/>
            <person name="Zhang L."/>
            <person name="Yang X."/>
            <person name="Zhao S."/>
            <person name="Ji Z."/>
            <person name="Zhou Q."/>
            <person name="Hu M."/>
            <person name="Wang Y."/>
            <person name="Chen M."/>
            <person name="Xu Y."/>
            <person name="Jin H."/>
            <person name="Xiao X."/>
            <person name="Hu G."/>
            <person name="Bao F."/>
            <person name="Hu Y."/>
            <person name="Wan P."/>
            <person name="Li L."/>
            <person name="Deng X."/>
            <person name="Kuang T."/>
            <person name="Xiang C."/>
            <person name="Zhu J.K."/>
            <person name="Oliver M.J."/>
            <person name="He Y."/>
        </authorList>
    </citation>
    <scope>NUCLEOTIDE SEQUENCE [LARGE SCALE GENOMIC DNA]</scope>
    <source>
        <strain evidence="2">cv. XS01</strain>
    </source>
</reference>
<sequence length="160" mass="18546">MLKTDSVSAGFDQSHAVDDGAMARLKYQTLVGEFLELQKDFVSRKRKLNAAERKRYTILAEVRFLRRRRDELLQTQVSCTKKDPVYLSNSYLESKALKVETSFDGPEAMPENSNRFSSQIRIMKTQRDVQDNEVHLKPMNSIIHHKTLGKRKISCLIKTR</sequence>
<proteinExistence type="predicted"/>
<dbReference type="AlphaFoldDB" id="A0A2Z7BBP5"/>
<gene>
    <name evidence="1" type="ORF">F511_00474</name>
</gene>
<dbReference type="OrthoDB" id="1295445at2759"/>
<dbReference type="EMBL" id="KV007458">
    <property type="protein sequence ID" value="KZV31670.1"/>
    <property type="molecule type" value="Genomic_DNA"/>
</dbReference>
<protein>
    <submittedName>
        <fullName evidence="1">Uncharacterized protein</fullName>
    </submittedName>
</protein>